<proteinExistence type="predicted"/>
<organism evidence="1 2">
    <name type="scientific">Psychroflexus torquis (strain ATCC 700755 / CIP 106069 / ACAM 623)</name>
    <dbReference type="NCBI Taxonomy" id="313595"/>
    <lineage>
        <taxon>Bacteria</taxon>
        <taxon>Pseudomonadati</taxon>
        <taxon>Bacteroidota</taxon>
        <taxon>Flavobacteriia</taxon>
        <taxon>Flavobacteriales</taxon>
        <taxon>Flavobacteriaceae</taxon>
        <taxon>Psychroflexus</taxon>
    </lineage>
</organism>
<dbReference type="EMBL" id="CP003879">
    <property type="protein sequence ID" value="AFU69837.1"/>
    <property type="molecule type" value="Genomic_DNA"/>
</dbReference>
<keyword evidence="2" id="KW-1185">Reference proteome</keyword>
<dbReference type="AlphaFoldDB" id="K4IH30"/>
<accession>K4IH30</accession>
<dbReference type="Proteomes" id="UP000008514">
    <property type="component" value="Chromosome"/>
</dbReference>
<protein>
    <submittedName>
        <fullName evidence="1">Uncharacterized protein</fullName>
    </submittedName>
</protein>
<name>K4IH30_PSYTT</name>
<sequence length="61" mass="7073">MNWSLLKSRTQPVKYQHSQAMPLLQIAHAKCEQQLLNTLIRTQLNLIIKIVNFVKNKSEGN</sequence>
<reference evidence="1" key="1">
    <citation type="submission" date="2006-03" db="EMBL/GenBank/DDBJ databases">
        <authorList>
            <person name="Bowman J."/>
            <person name="Ferriera S."/>
            <person name="Johnson J."/>
            <person name="Kravitz S."/>
            <person name="Halpern A."/>
            <person name="Remington K."/>
            <person name="Beeson K."/>
            <person name="Tran B."/>
            <person name="Rogers Y.-H."/>
            <person name="Friedman R."/>
            <person name="Venter J.C."/>
        </authorList>
    </citation>
    <scope>NUCLEOTIDE SEQUENCE [LARGE SCALE GENOMIC DNA]</scope>
    <source>
        <strain evidence="1">ATCC 700755</strain>
    </source>
</reference>
<dbReference type="KEGG" id="ptq:P700755_003175"/>
<dbReference type="HOGENOM" id="CLU_2919438_0_0_10"/>
<reference evidence="1" key="2">
    <citation type="submission" date="2012-09" db="EMBL/GenBank/DDBJ databases">
        <title>The complete sequence of Psychroflexus torquis an extreme psychrophile from sea-ice that is stimulated by light.</title>
        <authorList>
            <person name="Feng S."/>
            <person name="Powell S.M."/>
            <person name="Bowman J.P."/>
        </authorList>
    </citation>
    <scope>NUCLEOTIDE SEQUENCE [LARGE SCALE GENOMIC DNA]</scope>
    <source>
        <strain evidence="1">ATCC 700755</strain>
    </source>
</reference>
<evidence type="ECO:0000313" key="1">
    <source>
        <dbReference type="EMBL" id="AFU69837.1"/>
    </source>
</evidence>
<evidence type="ECO:0000313" key="2">
    <source>
        <dbReference type="Proteomes" id="UP000008514"/>
    </source>
</evidence>
<gene>
    <name evidence="1" type="ordered locus">P700755_003175</name>
</gene>